<dbReference type="AlphaFoldDB" id="A0A1F4XJN8"/>
<evidence type="ECO:0000313" key="2">
    <source>
        <dbReference type="EMBL" id="OGC81820.1"/>
    </source>
</evidence>
<reference evidence="2 3" key="1">
    <citation type="journal article" date="2016" name="Nat. Commun.">
        <title>Thousands of microbial genomes shed light on interconnected biogeochemical processes in an aquifer system.</title>
        <authorList>
            <person name="Anantharaman K."/>
            <person name="Brown C.T."/>
            <person name="Hug L.A."/>
            <person name="Sharon I."/>
            <person name="Castelle C.J."/>
            <person name="Probst A.J."/>
            <person name="Thomas B.C."/>
            <person name="Singh A."/>
            <person name="Wilkins M.J."/>
            <person name="Karaoz U."/>
            <person name="Brodie E.L."/>
            <person name="Williams K.H."/>
            <person name="Hubbard S.S."/>
            <person name="Banfield J.F."/>
        </authorList>
    </citation>
    <scope>NUCLEOTIDE SEQUENCE [LARGE SCALE GENOMIC DNA]</scope>
</reference>
<sequence length="251" mass="29030">MGVEDGLKQIDQQPELPKVETHAKPPTDDSEGLAFRDLKAEEKVAKERDQAKIAEVRASLGLEQATEQGQIKQHLQEYLGLKEGAVERVALLKAKNLPEHYQAQREALRDERLDKVTIAVIPDDLWVKGSQPSESSAENQLILIKQSYFEAQENPDKIAWLCHELAHCQNFLDSESPEEYQGNMQKFAFEDLKTEYTYPNNLVEQFTFTKQFQYLKENGKSREDVLTMLSKHYHEVDFPFFNRLLDRIYGK</sequence>
<dbReference type="STRING" id="1817814.A2V81_01805"/>
<dbReference type="Proteomes" id="UP000177614">
    <property type="component" value="Unassembled WGS sequence"/>
</dbReference>
<dbReference type="EMBL" id="MEWR01000018">
    <property type="protein sequence ID" value="OGC81820.1"/>
    <property type="molecule type" value="Genomic_DNA"/>
</dbReference>
<accession>A0A1F4XJN8</accession>
<organism evidence="2 3">
    <name type="scientific">Candidatus Abawacabacteria bacterium RBG_16_42_10</name>
    <dbReference type="NCBI Taxonomy" id="1817814"/>
    <lineage>
        <taxon>Bacteria</taxon>
        <taxon>Candidatus Abawacaibacteriota</taxon>
    </lineage>
</organism>
<protein>
    <submittedName>
        <fullName evidence="2">Uncharacterized protein</fullName>
    </submittedName>
</protein>
<evidence type="ECO:0000313" key="3">
    <source>
        <dbReference type="Proteomes" id="UP000177614"/>
    </source>
</evidence>
<name>A0A1F4XJN8_9BACT</name>
<gene>
    <name evidence="2" type="ORF">A2V81_01805</name>
</gene>
<comment type="caution">
    <text evidence="2">The sequence shown here is derived from an EMBL/GenBank/DDBJ whole genome shotgun (WGS) entry which is preliminary data.</text>
</comment>
<evidence type="ECO:0000256" key="1">
    <source>
        <dbReference type="SAM" id="MobiDB-lite"/>
    </source>
</evidence>
<feature type="compositionally biased region" description="Basic and acidic residues" evidence="1">
    <location>
        <begin position="17"/>
        <end position="27"/>
    </location>
</feature>
<feature type="region of interest" description="Disordered" evidence="1">
    <location>
        <begin position="1"/>
        <end position="35"/>
    </location>
</feature>
<proteinExistence type="predicted"/>